<evidence type="ECO:0000313" key="11">
    <source>
        <dbReference type="Proteomes" id="UP000243629"/>
    </source>
</evidence>
<comment type="catalytic activity">
    <reaction evidence="2 8">
        <text>7,8-dihydroneopterin = 6-hydroxymethyl-7,8-dihydropterin + glycolaldehyde</text>
        <dbReference type="Rhea" id="RHEA:10540"/>
        <dbReference type="ChEBI" id="CHEBI:17001"/>
        <dbReference type="ChEBI" id="CHEBI:17071"/>
        <dbReference type="ChEBI" id="CHEBI:44841"/>
        <dbReference type="EC" id="4.1.2.25"/>
    </reaction>
</comment>
<proteinExistence type="inferred from homology"/>
<dbReference type="GO" id="GO:0046656">
    <property type="term" value="P:folic acid biosynthetic process"/>
    <property type="evidence" value="ECO:0007669"/>
    <property type="project" value="UniProtKB-UniRule"/>
</dbReference>
<evidence type="ECO:0000256" key="6">
    <source>
        <dbReference type="ARBA" id="ARBA00023235"/>
    </source>
</evidence>
<accession>A0A1I4PCB1</accession>
<evidence type="ECO:0000256" key="7">
    <source>
        <dbReference type="ARBA" id="ARBA00023239"/>
    </source>
</evidence>
<evidence type="ECO:0000256" key="8">
    <source>
        <dbReference type="RuleBase" id="RU362079"/>
    </source>
</evidence>
<feature type="domain" description="Dihydroneopterin aldolase/epimerase" evidence="9">
    <location>
        <begin position="4"/>
        <end position="115"/>
    </location>
</feature>
<dbReference type="RefSeq" id="WP_093472769.1">
    <property type="nucleotide sequence ID" value="NZ_FOUI01000002.1"/>
</dbReference>
<sequence length="118" mass="13059">MDQVFIRGLLVDAVIGVYAWEREIRQSLLIDLEMDWDIRAAAAGDDLAATLDYAAVCQRVHDYTAASSFQLIESLAERLAALLLEEFSIPRLRLRITKPGAVAEAQGGVGVSIERSRR</sequence>
<dbReference type="STRING" id="1720063.SAMN05216217_102243"/>
<dbReference type="SMART" id="SM00905">
    <property type="entry name" value="FolB"/>
    <property type="match status" value="1"/>
</dbReference>
<evidence type="ECO:0000256" key="5">
    <source>
        <dbReference type="ARBA" id="ARBA00022909"/>
    </source>
</evidence>
<dbReference type="FunFam" id="3.30.1130.10:FF:000002">
    <property type="entry name" value="7,8-dihydroneopterin aldolase"/>
    <property type="match status" value="1"/>
</dbReference>
<dbReference type="NCBIfam" id="TIGR00526">
    <property type="entry name" value="folB_dom"/>
    <property type="match status" value="1"/>
</dbReference>
<protein>
    <recommendedName>
        <fullName evidence="8">7,8-dihydroneopterin aldolase</fullName>
        <ecNumber evidence="8">4.1.2.25</ecNumber>
    </recommendedName>
</protein>
<reference evidence="11" key="1">
    <citation type="submission" date="2016-10" db="EMBL/GenBank/DDBJ databases">
        <authorList>
            <person name="Varghese N."/>
            <person name="Submissions S."/>
        </authorList>
    </citation>
    <scope>NUCLEOTIDE SEQUENCE [LARGE SCALE GENOMIC DNA]</scope>
    <source>
        <strain evidence="11">DSM 24213</strain>
    </source>
</reference>
<comment type="similarity">
    <text evidence="4 8">Belongs to the DHNA family.</text>
</comment>
<dbReference type="EMBL" id="FOUI01000002">
    <property type="protein sequence ID" value="SFM25379.1"/>
    <property type="molecule type" value="Genomic_DNA"/>
</dbReference>
<dbReference type="GO" id="GO:0046654">
    <property type="term" value="P:tetrahydrofolate biosynthetic process"/>
    <property type="evidence" value="ECO:0007669"/>
    <property type="project" value="UniProtKB-UniRule"/>
</dbReference>
<dbReference type="GO" id="GO:0005737">
    <property type="term" value="C:cytoplasm"/>
    <property type="evidence" value="ECO:0007669"/>
    <property type="project" value="TreeGrafter"/>
</dbReference>
<keyword evidence="7 8" id="KW-0456">Lyase</keyword>
<dbReference type="NCBIfam" id="TIGR00525">
    <property type="entry name" value="folB"/>
    <property type="match status" value="1"/>
</dbReference>
<dbReference type="PANTHER" id="PTHR42844:SF1">
    <property type="entry name" value="DIHYDRONEOPTERIN ALDOLASE 1-RELATED"/>
    <property type="match status" value="1"/>
</dbReference>
<dbReference type="SUPFAM" id="SSF55620">
    <property type="entry name" value="Tetrahydrobiopterin biosynthesis enzymes-like"/>
    <property type="match status" value="1"/>
</dbReference>
<comment type="pathway">
    <text evidence="3 8">Cofactor biosynthesis; tetrahydrofolate biosynthesis; 2-amino-4-hydroxy-6-hydroxymethyl-7,8-dihydropteridine diphosphate from 7,8-dihydroneopterin triphosphate: step 3/4.</text>
</comment>
<evidence type="ECO:0000259" key="9">
    <source>
        <dbReference type="SMART" id="SM00905"/>
    </source>
</evidence>
<keyword evidence="11" id="KW-1185">Reference proteome</keyword>
<dbReference type="PANTHER" id="PTHR42844">
    <property type="entry name" value="DIHYDRONEOPTERIN ALDOLASE 1-RELATED"/>
    <property type="match status" value="1"/>
</dbReference>
<dbReference type="UniPathway" id="UPA00077">
    <property type="reaction ID" value="UER00154"/>
</dbReference>
<comment type="catalytic activity">
    <reaction evidence="1">
        <text>7,8-dihydroneopterin = 7,8-dihydromonapterin</text>
        <dbReference type="Rhea" id="RHEA:45328"/>
        <dbReference type="ChEBI" id="CHEBI:17001"/>
        <dbReference type="ChEBI" id="CHEBI:71175"/>
        <dbReference type="EC" id="5.1.99.8"/>
    </reaction>
</comment>
<dbReference type="GO" id="GO:0016853">
    <property type="term" value="F:isomerase activity"/>
    <property type="evidence" value="ECO:0007669"/>
    <property type="project" value="UniProtKB-KW"/>
</dbReference>
<dbReference type="EC" id="4.1.2.25" evidence="8"/>
<organism evidence="10 11">
    <name type="scientific">Halopseudomonas yangmingensis</name>
    <dbReference type="NCBI Taxonomy" id="1720063"/>
    <lineage>
        <taxon>Bacteria</taxon>
        <taxon>Pseudomonadati</taxon>
        <taxon>Pseudomonadota</taxon>
        <taxon>Gammaproteobacteria</taxon>
        <taxon>Pseudomonadales</taxon>
        <taxon>Pseudomonadaceae</taxon>
        <taxon>Halopseudomonas</taxon>
    </lineage>
</organism>
<dbReference type="OrthoDB" id="9810587at2"/>
<evidence type="ECO:0000256" key="3">
    <source>
        <dbReference type="ARBA" id="ARBA00005013"/>
    </source>
</evidence>
<dbReference type="Proteomes" id="UP000243629">
    <property type="component" value="Unassembled WGS sequence"/>
</dbReference>
<dbReference type="Gene3D" id="3.30.1130.10">
    <property type="match status" value="1"/>
</dbReference>
<keyword evidence="6" id="KW-0413">Isomerase</keyword>
<dbReference type="InterPro" id="IPR006157">
    <property type="entry name" value="FolB_dom"/>
</dbReference>
<dbReference type="GO" id="GO:0004150">
    <property type="term" value="F:dihydroneopterin aldolase activity"/>
    <property type="evidence" value="ECO:0007669"/>
    <property type="project" value="UniProtKB-UniRule"/>
</dbReference>
<dbReference type="AlphaFoldDB" id="A0A1I4PCB1"/>
<dbReference type="InterPro" id="IPR006156">
    <property type="entry name" value="Dihydroneopterin_aldolase"/>
</dbReference>
<evidence type="ECO:0000256" key="2">
    <source>
        <dbReference type="ARBA" id="ARBA00001353"/>
    </source>
</evidence>
<evidence type="ECO:0000256" key="4">
    <source>
        <dbReference type="ARBA" id="ARBA00005708"/>
    </source>
</evidence>
<comment type="function">
    <text evidence="8">Catalyzes the conversion of 7,8-dihydroneopterin to 6-hydroxymethyl-7,8-dihydropterin.</text>
</comment>
<dbReference type="InterPro" id="IPR043133">
    <property type="entry name" value="GTP-CH-I_C/QueF"/>
</dbReference>
<name>A0A1I4PCB1_9GAMM</name>
<evidence type="ECO:0000313" key="10">
    <source>
        <dbReference type="EMBL" id="SFM25379.1"/>
    </source>
</evidence>
<gene>
    <name evidence="10" type="ORF">SAMN05216217_102243</name>
</gene>
<keyword evidence="5 8" id="KW-0289">Folate biosynthesis</keyword>
<evidence type="ECO:0000256" key="1">
    <source>
        <dbReference type="ARBA" id="ARBA00000693"/>
    </source>
</evidence>
<dbReference type="Pfam" id="PF02152">
    <property type="entry name" value="FolB"/>
    <property type="match status" value="1"/>
</dbReference>